<protein>
    <submittedName>
        <fullName evidence="3">Twinkle protein</fullName>
        <ecNumber evidence="3">3.6.4.12</ecNumber>
    </submittedName>
</protein>
<sequence>MNAGELKVRMAGQAVQIAQYLLPHGKRKGAEFKAGNTSGEPGDSLSVRLTGAKAGMWKDFASGEGGDLLDLWMACRGLDIVDAMREAKKHLGIRDDFPKPPERTYRRPVSPGVPAAKGRALEWLRGRRLTEETIRAFKVAELQQHGKVYAVFPFIDDTGELINIKYRNVDEKRDMRQEKEAAPCLFGWHLIGPKVRVVTITEGEIDAMTLHQMRVPALSVNQGAGNHQWLETDWDRLERFDEILICFDNDEAGNKGAAEVMRRLGVERCRRVRLGAKDANQWLLDGAEAVDFQQAMDDAKPLDPEELRNADDFTPKVEALFHPDPDAPRDPRIKFDRDFDFFEFRPAEYTCWTGINGHGKSLMLDQVLLGLMAQGERVAVFSGEIPPDKHLLRLHKQATGLYRPTREFIRAVGAWLRDKCWIFDLVGTAKLDRLLEVFAYAARRYGVRHFVIDSLMMIDVPSDGVGAITKQNEAVQKIVAFKKAHSAHVHLVAHPRKQKDEEQAPGKMDVAGAGGIVNGADNVFSVWRAQKDEAPADLSDPDSVAAWEKQRLEPDAKLILMKARYGDHQDYTLRLWFDKPSMQYRSQPRRYPLSYVPFSTQENQ</sequence>
<keyword evidence="4" id="KW-1185">Reference proteome</keyword>
<feature type="compositionally biased region" description="Basic and acidic residues" evidence="1">
    <location>
        <begin position="94"/>
        <end position="105"/>
    </location>
</feature>
<feature type="region of interest" description="Disordered" evidence="1">
    <location>
        <begin position="94"/>
        <end position="113"/>
    </location>
</feature>
<dbReference type="GO" id="GO:0016787">
    <property type="term" value="F:hydrolase activity"/>
    <property type="evidence" value="ECO:0007669"/>
    <property type="project" value="UniProtKB-KW"/>
</dbReference>
<dbReference type="InterPro" id="IPR034154">
    <property type="entry name" value="TOPRIM_DnaG/twinkle"/>
</dbReference>
<accession>A0ABU1NK93</accession>
<proteinExistence type="predicted"/>
<evidence type="ECO:0000313" key="3">
    <source>
        <dbReference type="EMBL" id="MDR6538851.1"/>
    </source>
</evidence>
<dbReference type="Pfam" id="PF13155">
    <property type="entry name" value="Toprim_2"/>
    <property type="match status" value="1"/>
</dbReference>
<dbReference type="Gene3D" id="3.90.580.10">
    <property type="entry name" value="Zinc finger, CHC2-type domain"/>
    <property type="match status" value="1"/>
</dbReference>
<gene>
    <name evidence="3" type="ORF">J2739_004644</name>
</gene>
<dbReference type="PROSITE" id="PS51199">
    <property type="entry name" value="SF4_HELICASE"/>
    <property type="match status" value="1"/>
</dbReference>
<dbReference type="PANTHER" id="PTHR12873">
    <property type="entry name" value="T7-LIKE MITOCHONDRIAL DNA HELICASE"/>
    <property type="match status" value="1"/>
</dbReference>
<organism evidence="3 4">
    <name type="scientific">Variovorax soli</name>
    <dbReference type="NCBI Taxonomy" id="376815"/>
    <lineage>
        <taxon>Bacteria</taxon>
        <taxon>Pseudomonadati</taxon>
        <taxon>Pseudomonadota</taxon>
        <taxon>Betaproteobacteria</taxon>
        <taxon>Burkholderiales</taxon>
        <taxon>Comamonadaceae</taxon>
        <taxon>Variovorax</taxon>
    </lineage>
</organism>
<dbReference type="Gene3D" id="3.40.1360.10">
    <property type="match status" value="1"/>
</dbReference>
<evidence type="ECO:0000259" key="2">
    <source>
        <dbReference type="PROSITE" id="PS51199"/>
    </source>
</evidence>
<dbReference type="GO" id="GO:0003678">
    <property type="term" value="F:DNA helicase activity"/>
    <property type="evidence" value="ECO:0007669"/>
    <property type="project" value="UniProtKB-EC"/>
</dbReference>
<comment type="caution">
    <text evidence="3">The sequence shown here is derived from an EMBL/GenBank/DDBJ whole genome shotgun (WGS) entry which is preliminary data.</text>
</comment>
<dbReference type="SUPFAM" id="SSF56731">
    <property type="entry name" value="DNA primase core"/>
    <property type="match status" value="1"/>
</dbReference>
<dbReference type="InterPro" id="IPR007694">
    <property type="entry name" value="DNA_helicase_DnaB-like_C"/>
</dbReference>
<reference evidence="3 4" key="1">
    <citation type="submission" date="2023-07" db="EMBL/GenBank/DDBJ databases">
        <title>Sorghum-associated microbial communities from plants grown in Nebraska, USA.</title>
        <authorList>
            <person name="Schachtman D."/>
        </authorList>
    </citation>
    <scope>NUCLEOTIDE SEQUENCE [LARGE SCALE GENOMIC DNA]</scope>
    <source>
        <strain evidence="3 4">DS1781</strain>
    </source>
</reference>
<dbReference type="Pfam" id="PF13481">
    <property type="entry name" value="AAA_25"/>
    <property type="match status" value="1"/>
</dbReference>
<dbReference type="EMBL" id="JAVDRF010000012">
    <property type="protein sequence ID" value="MDR6538851.1"/>
    <property type="molecule type" value="Genomic_DNA"/>
</dbReference>
<keyword evidence="3" id="KW-0378">Hydrolase</keyword>
<evidence type="ECO:0000256" key="1">
    <source>
        <dbReference type="SAM" id="MobiDB-lite"/>
    </source>
</evidence>
<name>A0ABU1NK93_9BURK</name>
<evidence type="ECO:0000313" key="4">
    <source>
        <dbReference type="Proteomes" id="UP001184230"/>
    </source>
</evidence>
<dbReference type="PANTHER" id="PTHR12873:SF0">
    <property type="entry name" value="TWINKLE MTDNA HELICASE"/>
    <property type="match status" value="1"/>
</dbReference>
<dbReference type="RefSeq" id="WP_309906029.1">
    <property type="nucleotide sequence ID" value="NZ_JAVDRF010000012.1"/>
</dbReference>
<feature type="domain" description="SF4 helicase" evidence="2">
    <location>
        <begin position="324"/>
        <end position="591"/>
    </location>
</feature>
<dbReference type="EC" id="3.6.4.12" evidence="3"/>
<dbReference type="SUPFAM" id="SSF52540">
    <property type="entry name" value="P-loop containing nucleoside triphosphate hydrolases"/>
    <property type="match status" value="1"/>
</dbReference>
<dbReference type="CDD" id="cd01029">
    <property type="entry name" value="TOPRIM_primases"/>
    <property type="match status" value="1"/>
</dbReference>
<dbReference type="InterPro" id="IPR027032">
    <property type="entry name" value="Twinkle-like"/>
</dbReference>
<dbReference type="Proteomes" id="UP001184230">
    <property type="component" value="Unassembled WGS sequence"/>
</dbReference>
<dbReference type="Gene3D" id="3.40.50.300">
    <property type="entry name" value="P-loop containing nucleotide triphosphate hydrolases"/>
    <property type="match status" value="1"/>
</dbReference>
<dbReference type="SUPFAM" id="SSF57783">
    <property type="entry name" value="Zinc beta-ribbon"/>
    <property type="match status" value="1"/>
</dbReference>
<dbReference type="InterPro" id="IPR027417">
    <property type="entry name" value="P-loop_NTPase"/>
</dbReference>
<dbReference type="InterPro" id="IPR036977">
    <property type="entry name" value="DNA_primase_Znf_CHC2"/>
</dbReference>